<keyword evidence="3 4" id="KW-0443">Lipid metabolism</keyword>
<dbReference type="InterPro" id="IPR016035">
    <property type="entry name" value="Acyl_Trfase/lysoPLipase"/>
</dbReference>
<dbReference type="GO" id="GO:0016787">
    <property type="term" value="F:hydrolase activity"/>
    <property type="evidence" value="ECO:0007669"/>
    <property type="project" value="UniProtKB-UniRule"/>
</dbReference>
<feature type="short sequence motif" description="GXGXXG" evidence="4">
    <location>
        <begin position="43"/>
        <end position="48"/>
    </location>
</feature>
<dbReference type="Proteomes" id="UP000199673">
    <property type="component" value="Unassembled WGS sequence"/>
</dbReference>
<feature type="active site" description="Proton acceptor" evidence="4">
    <location>
        <position position="216"/>
    </location>
</feature>
<dbReference type="CDD" id="cd07205">
    <property type="entry name" value="Pat_PNPLA6_PNPLA7_NTE1_like"/>
    <property type="match status" value="1"/>
</dbReference>
<dbReference type="Pfam" id="PF01734">
    <property type="entry name" value="Patatin"/>
    <property type="match status" value="1"/>
</dbReference>
<evidence type="ECO:0000256" key="5">
    <source>
        <dbReference type="SAM" id="SignalP"/>
    </source>
</evidence>
<dbReference type="STRING" id="305507.SAMN04489724_0304"/>
<dbReference type="GO" id="GO:0016042">
    <property type="term" value="P:lipid catabolic process"/>
    <property type="evidence" value="ECO:0007669"/>
    <property type="project" value="UniProtKB-UniRule"/>
</dbReference>
<keyword evidence="2 4" id="KW-0442">Lipid degradation</keyword>
<dbReference type="PANTHER" id="PTHR14226">
    <property type="entry name" value="NEUROPATHY TARGET ESTERASE/SWISS CHEESE D.MELANOGASTER"/>
    <property type="match status" value="1"/>
</dbReference>
<dbReference type="Gene3D" id="3.10.20.310">
    <property type="entry name" value="membrane protein fhac"/>
    <property type="match status" value="1"/>
</dbReference>
<dbReference type="OrthoDB" id="9770965at2"/>
<reference evidence="8" key="1">
    <citation type="submission" date="2016-10" db="EMBL/GenBank/DDBJ databases">
        <authorList>
            <person name="Varghese N."/>
            <person name="Submissions S."/>
        </authorList>
    </citation>
    <scope>NUCLEOTIDE SEQUENCE [LARGE SCALE GENOMIC DNA]</scope>
    <source>
        <strain evidence="8">DSM 23445</strain>
    </source>
</reference>
<evidence type="ECO:0000259" key="6">
    <source>
        <dbReference type="PROSITE" id="PS51635"/>
    </source>
</evidence>
<dbReference type="EMBL" id="FPBF01000013">
    <property type="protein sequence ID" value="SFU20459.1"/>
    <property type="molecule type" value="Genomic_DNA"/>
</dbReference>
<dbReference type="AlphaFoldDB" id="A0A1I7E974"/>
<evidence type="ECO:0000256" key="3">
    <source>
        <dbReference type="ARBA" id="ARBA00023098"/>
    </source>
</evidence>
<dbReference type="InterPro" id="IPR043864">
    <property type="entry name" value="Omp85-like_dom"/>
</dbReference>
<dbReference type="PROSITE" id="PS51635">
    <property type="entry name" value="PNPLA"/>
    <property type="match status" value="1"/>
</dbReference>
<dbReference type="GO" id="GO:0019867">
    <property type="term" value="C:outer membrane"/>
    <property type="evidence" value="ECO:0007669"/>
    <property type="project" value="InterPro"/>
</dbReference>
<organism evidence="7 8">
    <name type="scientific">Algoriphagus locisalis</name>
    <dbReference type="NCBI Taxonomy" id="305507"/>
    <lineage>
        <taxon>Bacteria</taxon>
        <taxon>Pseudomonadati</taxon>
        <taxon>Bacteroidota</taxon>
        <taxon>Cytophagia</taxon>
        <taxon>Cytophagales</taxon>
        <taxon>Cyclobacteriaceae</taxon>
        <taxon>Algoriphagus</taxon>
    </lineage>
</organism>
<keyword evidence="8" id="KW-1185">Reference proteome</keyword>
<dbReference type="Gene3D" id="3.40.1090.10">
    <property type="entry name" value="Cytosolic phospholipase A2 catalytic domain"/>
    <property type="match status" value="2"/>
</dbReference>
<evidence type="ECO:0000256" key="2">
    <source>
        <dbReference type="ARBA" id="ARBA00022963"/>
    </source>
</evidence>
<evidence type="ECO:0000313" key="8">
    <source>
        <dbReference type="Proteomes" id="UP000199673"/>
    </source>
</evidence>
<feature type="short sequence motif" description="GXSXG" evidence="4">
    <location>
        <begin position="70"/>
        <end position="74"/>
    </location>
</feature>
<gene>
    <name evidence="7" type="ORF">SAMN04489724_0304</name>
</gene>
<feature type="chain" id="PRO_5011757235" evidence="5">
    <location>
        <begin position="25"/>
        <end position="782"/>
    </location>
</feature>
<keyword evidence="1 4" id="KW-0378">Hydrolase</keyword>
<dbReference type="SUPFAM" id="SSF52151">
    <property type="entry name" value="FabD/lysophospholipase-like"/>
    <property type="match status" value="1"/>
</dbReference>
<protein>
    <submittedName>
        <fullName evidence="7">NTE family protein</fullName>
    </submittedName>
</protein>
<sequence length="782" mass="87630">MRRKSTLLTLVFFFLVFQHVFSQAIQPSAQETGKAKIGLVLSGGGAKGIAHVGILKALEKAGIRPDYIVGTSMGAVVGGLYSLGYSADELEEIIQNIDWGLVISNRVSFKDIAFEEKEYYNRYLLEFPVVNGKVAFPSGLIEGQVLSDVLHYYTWPSNSYESFDDFPIPFRCVATDIRTGKALVFENGYLQDAIRASIAIPTAFTAFELDSTSVVDGGVVNNFPVDIAREMGADIVIGVNVSFEDFQEIDELGGFGGILMQIAMAPSLSVTQSHIDATDIYIKPDLKEFSTGSFSSYREILERGMETGEEFYPQFQQLADSLGRNDLVEGLKDIEDSVQIGEVNIIGNNLFSKDLIRSKLNVKEGDQVSREDLESGVRRIFGMNGFYKVDYTLEKGEEANFNMKIRIKEKPSTLLSTSIHYDNQFSAGVLLNLTARDVLGHNSRTVVLADVSENPKLRLDYYKYTGINKKFAFNLRVNYLRQQLPIYENGEEQQVEIGRNTRIEAQMISTSSLKQALYVGGVMDLYRSKYKFSIASIDDLKNAYQNYFGGRVKYYRNSQNDRNYPTKGAESLLQATLHFKDWLGINLRPGVDSLLLDTDSGPVMVSNRFLDNLLDDITPNPYLTILGRYTKFFPLGIKWQFVPEIAGAFVISDEGEEKLFSQNFVGGYQNIQFTDTRFWGLNYAEVQTSNFLKIGADFQFIPFNKIYLRAGANVLGFSEHLPLDDPEFLSAIMQEGHYFGYGADISYQSILGPISAGISSNSNDSKLRAYFSLGFSFNYSDR</sequence>
<feature type="domain" description="PNPLA" evidence="6">
    <location>
        <begin position="39"/>
        <end position="229"/>
    </location>
</feature>
<evidence type="ECO:0000256" key="1">
    <source>
        <dbReference type="ARBA" id="ARBA00022801"/>
    </source>
</evidence>
<accession>A0A1I7E974</accession>
<keyword evidence="5" id="KW-0732">Signal</keyword>
<evidence type="ECO:0000256" key="4">
    <source>
        <dbReference type="PROSITE-ProRule" id="PRU01161"/>
    </source>
</evidence>
<feature type="active site" description="Nucleophile" evidence="4">
    <location>
        <position position="72"/>
    </location>
</feature>
<name>A0A1I7E974_9BACT</name>
<feature type="short sequence motif" description="DGA/G" evidence="4">
    <location>
        <begin position="216"/>
        <end position="218"/>
    </location>
</feature>
<dbReference type="Gene3D" id="2.40.160.50">
    <property type="entry name" value="membrane protein fhac: a member of the omp85/tpsb transporter family"/>
    <property type="match status" value="1"/>
</dbReference>
<proteinExistence type="predicted"/>
<dbReference type="RefSeq" id="WP_091698452.1">
    <property type="nucleotide sequence ID" value="NZ_FPBF01000013.1"/>
</dbReference>
<dbReference type="Pfam" id="PF07244">
    <property type="entry name" value="POTRA"/>
    <property type="match status" value="1"/>
</dbReference>
<feature type="signal peptide" evidence="5">
    <location>
        <begin position="1"/>
        <end position="24"/>
    </location>
</feature>
<dbReference type="Pfam" id="PF19143">
    <property type="entry name" value="Omp85_2"/>
    <property type="match status" value="1"/>
</dbReference>
<dbReference type="PANTHER" id="PTHR14226:SF76">
    <property type="entry name" value="NTE FAMILY PROTEIN RSSA"/>
    <property type="match status" value="1"/>
</dbReference>
<dbReference type="InterPro" id="IPR050301">
    <property type="entry name" value="NTE"/>
</dbReference>
<dbReference type="InterPro" id="IPR002641">
    <property type="entry name" value="PNPLA_dom"/>
</dbReference>
<dbReference type="InterPro" id="IPR010827">
    <property type="entry name" value="BamA/TamA_POTRA"/>
</dbReference>
<evidence type="ECO:0000313" key="7">
    <source>
        <dbReference type="EMBL" id="SFU20459.1"/>
    </source>
</evidence>